<dbReference type="AlphaFoldDB" id="A0A7J7JG66"/>
<evidence type="ECO:0000313" key="2">
    <source>
        <dbReference type="EMBL" id="KAF6025027.1"/>
    </source>
</evidence>
<sequence>MHTTSVTTSPQQHNKGNNSHSANTTWHSTTQQTNVTTLSSIKENPESKYKPDIKEQPGKDFTKDYTKECDHFTDWPTPFKKLGCPKSHSMRDNSLAIVIYLKDDLESLPTQTFLSALQFCRESNVSIANIVFVYRNDGQSVHSVESHIEYFMELTAGSIPIISKSAATEWKAKQAGVDLANARQVLVIDDTYIVNRNFIAPLISTVESHPQTLVVPHIDSLLPVRIYSQYGDKKLHPDSQIWQEGAISRYRVLRNMTMSRVAARRINTQPVLVKSGGVNGEVMMAARDWLLLLLSKMQTDDVAELSLLSYMCGDGVVVNKCSAVVRSNNYNIFVPVTKDPQKLKTLYSPDGKSSHKDLMSSCKDVSYYLTM</sequence>
<accession>A0A7J7JG66</accession>
<organism evidence="2 3">
    <name type="scientific">Bugula neritina</name>
    <name type="common">Brown bryozoan</name>
    <name type="synonym">Sertularia neritina</name>
    <dbReference type="NCBI Taxonomy" id="10212"/>
    <lineage>
        <taxon>Eukaryota</taxon>
        <taxon>Metazoa</taxon>
        <taxon>Spiralia</taxon>
        <taxon>Lophotrochozoa</taxon>
        <taxon>Bryozoa</taxon>
        <taxon>Gymnolaemata</taxon>
        <taxon>Cheilostomatida</taxon>
        <taxon>Flustrina</taxon>
        <taxon>Buguloidea</taxon>
        <taxon>Bugulidae</taxon>
        <taxon>Bugula</taxon>
    </lineage>
</organism>
<dbReference type="InterPro" id="IPR029044">
    <property type="entry name" value="Nucleotide-diphossugar_trans"/>
</dbReference>
<proteinExistence type="predicted"/>
<dbReference type="EMBL" id="VXIV02002502">
    <property type="protein sequence ID" value="KAF6025027.1"/>
    <property type="molecule type" value="Genomic_DNA"/>
</dbReference>
<feature type="compositionally biased region" description="Basic and acidic residues" evidence="1">
    <location>
        <begin position="43"/>
        <end position="59"/>
    </location>
</feature>
<feature type="compositionally biased region" description="Polar residues" evidence="1">
    <location>
        <begin position="1"/>
        <end position="42"/>
    </location>
</feature>
<protein>
    <submittedName>
        <fullName evidence="2">Uncharacterized protein</fullName>
    </submittedName>
</protein>
<dbReference type="Proteomes" id="UP000593567">
    <property type="component" value="Unassembled WGS sequence"/>
</dbReference>
<comment type="caution">
    <text evidence="2">The sequence shown here is derived from an EMBL/GenBank/DDBJ whole genome shotgun (WGS) entry which is preliminary data.</text>
</comment>
<dbReference type="Gene3D" id="3.90.550.10">
    <property type="entry name" value="Spore Coat Polysaccharide Biosynthesis Protein SpsA, Chain A"/>
    <property type="match status" value="1"/>
</dbReference>
<gene>
    <name evidence="2" type="ORF">EB796_016644</name>
</gene>
<evidence type="ECO:0000256" key="1">
    <source>
        <dbReference type="SAM" id="MobiDB-lite"/>
    </source>
</evidence>
<feature type="region of interest" description="Disordered" evidence="1">
    <location>
        <begin position="1"/>
        <end position="59"/>
    </location>
</feature>
<name>A0A7J7JG66_BUGNE</name>
<reference evidence="2" key="1">
    <citation type="submission" date="2020-06" db="EMBL/GenBank/DDBJ databases">
        <title>Draft genome of Bugula neritina, a colonial animal packing powerful symbionts and potential medicines.</title>
        <authorList>
            <person name="Rayko M."/>
        </authorList>
    </citation>
    <scope>NUCLEOTIDE SEQUENCE [LARGE SCALE GENOMIC DNA]</scope>
    <source>
        <strain evidence="2">Kwan_BN1</strain>
    </source>
</reference>
<evidence type="ECO:0000313" key="3">
    <source>
        <dbReference type="Proteomes" id="UP000593567"/>
    </source>
</evidence>
<keyword evidence="3" id="KW-1185">Reference proteome</keyword>